<feature type="compositionally biased region" description="Polar residues" evidence="1">
    <location>
        <begin position="101"/>
        <end position="116"/>
    </location>
</feature>
<feature type="compositionally biased region" description="Basic and acidic residues" evidence="1">
    <location>
        <begin position="117"/>
        <end position="128"/>
    </location>
</feature>
<gene>
    <name evidence="2" type="ORF">CERSUDRAFT_120210</name>
</gene>
<protein>
    <submittedName>
        <fullName evidence="2">Uncharacterized protein</fullName>
    </submittedName>
</protein>
<accession>M2QWW6</accession>
<keyword evidence="3" id="KW-1185">Reference proteome</keyword>
<sequence>MLPALAWTLATGSIALGPTAWRSSHLLDPHTHYSPSHRRHLIRAARIRVGVASRVGWCGDGWLAVACVVRLSQPRLRYQCCRSSPPWTSLVPAEPIVMPSPRSTPQIKAEGTTQSIEAKDEREDFAKV</sequence>
<proteinExistence type="predicted"/>
<dbReference type="Proteomes" id="UP000016930">
    <property type="component" value="Unassembled WGS sequence"/>
</dbReference>
<dbReference type="AlphaFoldDB" id="M2QWW6"/>
<evidence type="ECO:0000313" key="3">
    <source>
        <dbReference type="Proteomes" id="UP000016930"/>
    </source>
</evidence>
<reference evidence="2 3" key="1">
    <citation type="journal article" date="2012" name="Proc. Natl. Acad. Sci. U.S.A.">
        <title>Comparative genomics of Ceriporiopsis subvermispora and Phanerochaete chrysosporium provide insight into selective ligninolysis.</title>
        <authorList>
            <person name="Fernandez-Fueyo E."/>
            <person name="Ruiz-Duenas F.J."/>
            <person name="Ferreira P."/>
            <person name="Floudas D."/>
            <person name="Hibbett D.S."/>
            <person name="Canessa P."/>
            <person name="Larrondo L.F."/>
            <person name="James T.Y."/>
            <person name="Seelenfreund D."/>
            <person name="Lobos S."/>
            <person name="Polanco R."/>
            <person name="Tello M."/>
            <person name="Honda Y."/>
            <person name="Watanabe T."/>
            <person name="Watanabe T."/>
            <person name="Ryu J.S."/>
            <person name="Kubicek C.P."/>
            <person name="Schmoll M."/>
            <person name="Gaskell J."/>
            <person name="Hammel K.E."/>
            <person name="St John F.J."/>
            <person name="Vanden Wymelenberg A."/>
            <person name="Sabat G."/>
            <person name="Splinter BonDurant S."/>
            <person name="Syed K."/>
            <person name="Yadav J.S."/>
            <person name="Doddapaneni H."/>
            <person name="Subramanian V."/>
            <person name="Lavin J.L."/>
            <person name="Oguiza J.A."/>
            <person name="Perez G."/>
            <person name="Pisabarro A.G."/>
            <person name="Ramirez L."/>
            <person name="Santoyo F."/>
            <person name="Master E."/>
            <person name="Coutinho P.M."/>
            <person name="Henrissat B."/>
            <person name="Lombard V."/>
            <person name="Magnuson J.K."/>
            <person name="Kuees U."/>
            <person name="Hori C."/>
            <person name="Igarashi K."/>
            <person name="Samejima M."/>
            <person name="Held B.W."/>
            <person name="Barry K.W."/>
            <person name="LaButti K.M."/>
            <person name="Lapidus A."/>
            <person name="Lindquist E.A."/>
            <person name="Lucas S.M."/>
            <person name="Riley R."/>
            <person name="Salamov A.A."/>
            <person name="Hoffmeister D."/>
            <person name="Schwenk D."/>
            <person name="Hadar Y."/>
            <person name="Yarden O."/>
            <person name="de Vries R.P."/>
            <person name="Wiebenga A."/>
            <person name="Stenlid J."/>
            <person name="Eastwood D."/>
            <person name="Grigoriev I.V."/>
            <person name="Berka R.M."/>
            <person name="Blanchette R.A."/>
            <person name="Kersten P."/>
            <person name="Martinez A.T."/>
            <person name="Vicuna R."/>
            <person name="Cullen D."/>
        </authorList>
    </citation>
    <scope>NUCLEOTIDE SEQUENCE [LARGE SCALE GENOMIC DNA]</scope>
    <source>
        <strain evidence="2 3">B</strain>
    </source>
</reference>
<organism evidence="2 3">
    <name type="scientific">Ceriporiopsis subvermispora (strain B)</name>
    <name type="common">White-rot fungus</name>
    <name type="synonym">Gelatoporia subvermispora</name>
    <dbReference type="NCBI Taxonomy" id="914234"/>
    <lineage>
        <taxon>Eukaryota</taxon>
        <taxon>Fungi</taxon>
        <taxon>Dikarya</taxon>
        <taxon>Basidiomycota</taxon>
        <taxon>Agaricomycotina</taxon>
        <taxon>Agaricomycetes</taxon>
        <taxon>Polyporales</taxon>
        <taxon>Gelatoporiaceae</taxon>
        <taxon>Gelatoporia</taxon>
    </lineage>
</organism>
<dbReference type="EMBL" id="KB445826">
    <property type="protein sequence ID" value="EMD31006.1"/>
    <property type="molecule type" value="Genomic_DNA"/>
</dbReference>
<feature type="region of interest" description="Disordered" evidence="1">
    <location>
        <begin position="92"/>
        <end position="128"/>
    </location>
</feature>
<name>M2QWW6_CERS8</name>
<evidence type="ECO:0000256" key="1">
    <source>
        <dbReference type="SAM" id="MobiDB-lite"/>
    </source>
</evidence>
<dbReference type="HOGENOM" id="CLU_1959305_0_0_1"/>
<evidence type="ECO:0000313" key="2">
    <source>
        <dbReference type="EMBL" id="EMD31006.1"/>
    </source>
</evidence>